<evidence type="ECO:0000313" key="3">
    <source>
        <dbReference type="Proteomes" id="UP001549321"/>
    </source>
</evidence>
<dbReference type="EMBL" id="JBEPSM010000006">
    <property type="protein sequence ID" value="MET4636708.1"/>
    <property type="molecule type" value="Genomic_DNA"/>
</dbReference>
<comment type="caution">
    <text evidence="2">The sequence shown here is derived from an EMBL/GenBank/DDBJ whole genome shotgun (WGS) entry which is preliminary data.</text>
</comment>
<dbReference type="Pfam" id="PF03796">
    <property type="entry name" value="DnaB_C"/>
    <property type="match status" value="2"/>
</dbReference>
<organism evidence="2 3">
    <name type="scientific">Kaistia defluvii</name>
    <dbReference type="NCBI Taxonomy" id="410841"/>
    <lineage>
        <taxon>Bacteria</taxon>
        <taxon>Pseudomonadati</taxon>
        <taxon>Pseudomonadota</taxon>
        <taxon>Alphaproteobacteria</taxon>
        <taxon>Hyphomicrobiales</taxon>
        <taxon>Kaistiaceae</taxon>
        <taxon>Kaistia</taxon>
    </lineage>
</organism>
<name>A0ABV2R620_9HYPH</name>
<dbReference type="PANTHER" id="PTHR30153:SF2">
    <property type="entry name" value="REPLICATIVE DNA HELICASE"/>
    <property type="match status" value="1"/>
</dbReference>
<evidence type="ECO:0000313" key="2">
    <source>
        <dbReference type="EMBL" id="MET4636708.1"/>
    </source>
</evidence>
<keyword evidence="3" id="KW-1185">Reference proteome</keyword>
<dbReference type="PANTHER" id="PTHR30153">
    <property type="entry name" value="REPLICATIVE DNA HELICASE DNAB"/>
    <property type="match status" value="1"/>
</dbReference>
<sequence>MTLPASGKLPTSPALSAPIHRLKRNARLLSRREDIPLHAALDRVATAEGFEAWSLLVARAEAASPAARLYARLTPGDLVLIGARPGQGKTLLGLALAAEAMKSGHRSVFFTLEYTAREIADRLRAIGAEAVFSSDLFQHDSSDAIHADHIAAALATAPPGTLAVIDYLQLLDQKRQNPDLMTQVRTLRAFAREQGLILVFLSQIDRSYDPAAKPLPDLGDIRLPNPLDLALFDKACFLNQGEIRIQTLR</sequence>
<accession>A0ABV2R620</accession>
<proteinExistence type="predicted"/>
<protein>
    <submittedName>
        <fullName evidence="2">Replicative DNA helicase</fullName>
    </submittedName>
</protein>
<gene>
    <name evidence="2" type="ORF">ABIE08_004673</name>
</gene>
<reference evidence="2 3" key="1">
    <citation type="submission" date="2024-06" db="EMBL/GenBank/DDBJ databases">
        <title>Sorghum-associated microbial communities from plants grown in Nebraska, USA.</title>
        <authorList>
            <person name="Schachtman D."/>
        </authorList>
    </citation>
    <scope>NUCLEOTIDE SEQUENCE [LARGE SCALE GENOMIC DNA]</scope>
    <source>
        <strain evidence="2 3">3207</strain>
    </source>
</reference>
<dbReference type="SUPFAM" id="SSF52540">
    <property type="entry name" value="P-loop containing nucleoside triphosphate hydrolases"/>
    <property type="match status" value="1"/>
</dbReference>
<keyword evidence="2" id="KW-0547">Nucleotide-binding</keyword>
<dbReference type="Gene3D" id="3.40.50.300">
    <property type="entry name" value="P-loop containing nucleotide triphosphate hydrolases"/>
    <property type="match status" value="1"/>
</dbReference>
<keyword evidence="2" id="KW-0378">Hydrolase</keyword>
<feature type="domain" description="SF4 helicase" evidence="1">
    <location>
        <begin position="73"/>
        <end position="126"/>
    </location>
</feature>
<feature type="domain" description="SF4 helicase" evidence="1">
    <location>
        <begin position="161"/>
        <end position="222"/>
    </location>
</feature>
<dbReference type="RefSeq" id="WP_354554463.1">
    <property type="nucleotide sequence ID" value="NZ_JBEPSM010000006.1"/>
</dbReference>
<dbReference type="NCBIfam" id="NF004629">
    <property type="entry name" value="PRK05973.1"/>
    <property type="match status" value="1"/>
</dbReference>
<dbReference type="InterPro" id="IPR007694">
    <property type="entry name" value="DNA_helicase_DnaB-like_C"/>
</dbReference>
<keyword evidence="2" id="KW-0347">Helicase</keyword>
<dbReference type="GO" id="GO:0004386">
    <property type="term" value="F:helicase activity"/>
    <property type="evidence" value="ECO:0007669"/>
    <property type="project" value="UniProtKB-KW"/>
</dbReference>
<evidence type="ECO:0000259" key="1">
    <source>
        <dbReference type="Pfam" id="PF03796"/>
    </source>
</evidence>
<dbReference type="Proteomes" id="UP001549321">
    <property type="component" value="Unassembled WGS sequence"/>
</dbReference>
<keyword evidence="2" id="KW-0067">ATP-binding</keyword>
<dbReference type="InterPro" id="IPR027417">
    <property type="entry name" value="P-loop_NTPase"/>
</dbReference>